<evidence type="ECO:0000313" key="1">
    <source>
        <dbReference type="EMBL" id="CAF0980967.1"/>
    </source>
</evidence>
<organism evidence="1 2">
    <name type="scientific">Brachionus calyciflorus</name>
    <dbReference type="NCBI Taxonomy" id="104777"/>
    <lineage>
        <taxon>Eukaryota</taxon>
        <taxon>Metazoa</taxon>
        <taxon>Spiralia</taxon>
        <taxon>Gnathifera</taxon>
        <taxon>Rotifera</taxon>
        <taxon>Eurotatoria</taxon>
        <taxon>Monogononta</taxon>
        <taxon>Pseudotrocha</taxon>
        <taxon>Ploima</taxon>
        <taxon>Brachionidae</taxon>
        <taxon>Brachionus</taxon>
    </lineage>
</organism>
<evidence type="ECO:0000313" key="2">
    <source>
        <dbReference type="Proteomes" id="UP000663879"/>
    </source>
</evidence>
<name>A0A814F6N8_9BILA</name>
<dbReference type="EMBL" id="CAJNOC010003400">
    <property type="protein sequence ID" value="CAF0980967.1"/>
    <property type="molecule type" value="Genomic_DNA"/>
</dbReference>
<dbReference type="Proteomes" id="UP000663879">
    <property type="component" value="Unassembled WGS sequence"/>
</dbReference>
<sequence length="1787" mass="207045">MENKTIVSFLTICNGYVFMELDKKTFKLKQIAVDKTFVRKYATLELGFFYGAENPLGLFSLDKIAGPVFHYVNLKTPKTPFIKHDKTNQYLDKQELNWHLGDAKFFTADPFKLFEINLDIETNTKFFFTRLTPASLNSFLDILVIQSDGLYVYKWDNKEAKYSLINFSNEFSKTNNWTFKHTQSILFSDFDSTGFDKFVYSGPNGLRIDKLEFSQDKNEWVWIRLLDLHSCSGKDLGLKYLVPIEIIPLNKSACKKPVLIANDVLNKKNILIPIEEQQLEDNLDDNISEKEEFTKPEERVQNFPQFIHEKTNAKEKTVLYLRNVLDLKSIVNSCVNPTNAQLQLKLPLIGLPVFDDPLVLNYTSAAVSTSSNSPFGQGFSFSQDFIYAELKSNRALHRFYLIDSSGSVVLNREENETKEDEICFNIENREEKVKFYVNESKWIVESDSGKKVYGGGLSVSKPKGNGIEWKNIFLKSSSTTVIDDLASFKWHLTSVHREYDTAMFEYTEGPFVCLKEIRVNDNDINVKFELDENKNLVQGFKFESKHHVKNIKFDYEIQNDSTHLLKSITQMDNKSKVLQFDYLTINNSFKMNKIVLPDNIDCVSFDYEDASQKFINSYYNYLSDAEMTVYEDKDTTAQLNVSSNYSVLSYVTESKTLLCLTIFTCDKLKFNIKLNAAKALKKDCMDEYKIVLFADHLVIWLFDSEKKEDQIVCLCHLYSARNLVQTPLDQIDVTHTLKMIQNVQNVFIGSDFVTVSTRSKEIVVYEWVECEWLASFREKFDSTMIKMCANQDQTVLVYDDTCLRFLFKDKNGDNAHKWNMKKVSDKVKCGLLTEVHTFANSFNLSEDKIDEIKLILERNSLHFSKNLILFNRINIDQDTVYSNLLILSVDDEYNVIKEETLVNKSIVLNEHIKELEIKFSDIEVVHSQLYHFKDDTSKYSVGFKYQKKDFNFKVKKKTYKRTFELDKQIIKTFIFDNHGYEVEQEDNEKCVADEFKDAFVLNLELLHVTLTNNRVVSQDKYFDLDSNRTWKITQSENKNQSLKIGDIFELAKKESTWKLYSKNEQIFDFETEDINRIQVAFPSYIAYMKDSDKSVLVLPFENNNTIGNVYILSQADYVLLGGSPLGFGIKETGSCKVKFFTISPNSFTRIKSRSTIQNGMIFYSKFKSIPAGDESKFGHIEYDFDKGVSYFNSDGKLVKIEMEKDQSQNESGSSETDLQTKKHTVLFAKVGRTEVANFFNLDVQSDQADYFGFEDYEHDKNWVYDKAWRVDNKWSFTGSTFLNIVKGNKIEKIFRLEEKAIYECSCWVRVSKSYSVNDKFEDFKLTITEKNTSIVSKVASVHQEWLYLTVQIDLSELNGRVSVQCKIEARLHDHIHVDHIKWMQMYGHETNTIKRLVYNESKEPLVLIDSNNQLLQSSFSYNWNKTHVELEANSSVFIANFSDYSLRKNWVFENPADWTRSGNFISRTDNQNKSSIRLKDESLRKSSIALYFRAQLDSSSELSLEFNSHKIQFKSDNILVNSQKIGDCGNGFFLLVAISNRLIVWKEKHVLVDQKFDLAQNSAGVAFTTSGLAKLSEVLVVNEPIFKVNHLNSFNLICQSVQLESDSSVIIKEKICDELMRDSIETKPTRLFIQKNEPSLAYRHDFVTNKSFDSQTSVWQTKKLQGKINELNGSDEGFSHQRKIYSKDPLNYIESVEFAEQLLSHKTAPKSSLNNSFEYFASLFPIQDGFVCQTSYELNGNRNIKVYDKDNNMVALFQHTNDFKDKLTTYEFDKNQNLVKILAPLQC</sequence>
<keyword evidence="2" id="KW-1185">Reference proteome</keyword>
<gene>
    <name evidence="1" type="ORF">OXX778_LOCUS15418</name>
</gene>
<comment type="caution">
    <text evidence="1">The sequence shown here is derived from an EMBL/GenBank/DDBJ whole genome shotgun (WGS) entry which is preliminary data.</text>
</comment>
<dbReference type="OrthoDB" id="10375628at2759"/>
<protein>
    <submittedName>
        <fullName evidence="1">Uncharacterized protein</fullName>
    </submittedName>
</protein>
<proteinExistence type="predicted"/>
<reference evidence="1" key="1">
    <citation type="submission" date="2021-02" db="EMBL/GenBank/DDBJ databases">
        <authorList>
            <person name="Nowell W R."/>
        </authorList>
    </citation>
    <scope>NUCLEOTIDE SEQUENCE</scope>
    <source>
        <strain evidence="1">Ploen Becks lab</strain>
    </source>
</reference>
<accession>A0A814F6N8</accession>